<organism evidence="1 2">
    <name type="scientific">Nannocystis punicea</name>
    <dbReference type="NCBI Taxonomy" id="2995304"/>
    <lineage>
        <taxon>Bacteria</taxon>
        <taxon>Pseudomonadati</taxon>
        <taxon>Myxococcota</taxon>
        <taxon>Polyangia</taxon>
        <taxon>Nannocystales</taxon>
        <taxon>Nannocystaceae</taxon>
        <taxon>Nannocystis</taxon>
    </lineage>
</organism>
<dbReference type="EMBL" id="CP114040">
    <property type="protein sequence ID" value="WAS97400.1"/>
    <property type="molecule type" value="Genomic_DNA"/>
</dbReference>
<evidence type="ECO:0000313" key="1">
    <source>
        <dbReference type="EMBL" id="WAS97400.1"/>
    </source>
</evidence>
<accession>A0ABY7HE95</accession>
<name>A0ABY7HE95_9BACT</name>
<dbReference type="Proteomes" id="UP001164459">
    <property type="component" value="Chromosome"/>
</dbReference>
<gene>
    <name evidence="1" type="ORF">O0S08_14730</name>
</gene>
<evidence type="ECO:0000313" key="2">
    <source>
        <dbReference type="Proteomes" id="UP001164459"/>
    </source>
</evidence>
<proteinExistence type="predicted"/>
<sequence length="389" mass="42979">MTILEALHSGSLGVHFDYPDRYHVPQNGERDATLVDPEGGFGMRVVLHDLALDLDPAHEDAWRQDVERDARALFERFFAMMPRDGAPAPKEPRTADASWSPVIETGRVRLGAGHGVTVLHRLCYEPGHETVMGHLLVPLDGRMLELIVVETARGTGLRESVLTNKALAARGDEDLQAMMRRLDQRHIDDPAHDADFPGHPVTRARAALRELLDTGAVVVMSEPPARPRSLEIDALGLALTPPARYAPVVGASEYGLQLSRLSFSGTDGLRLLSLVRMRGMRVATTAELMQLGDAAVRQTTPPGATAVQLETILYPGDRVETLLRYTTDTPRHTVYRWRTLADGTALMIACASEDHVPVDELRADIDALVGSLRELETEAPPRKPWWKFW</sequence>
<keyword evidence="2" id="KW-1185">Reference proteome</keyword>
<protein>
    <submittedName>
        <fullName evidence="1">Uncharacterized protein</fullName>
    </submittedName>
</protein>
<reference evidence="1" key="1">
    <citation type="submission" date="2022-11" db="EMBL/GenBank/DDBJ databases">
        <title>Minimal conservation of predation-associated metabolite biosynthetic gene clusters underscores biosynthetic potential of Myxococcota including descriptions for ten novel species: Archangium lansinium sp. nov., Myxococcus landrumus sp. nov., Nannocystis bai.</title>
        <authorList>
            <person name="Ahearne A."/>
            <person name="Stevens C."/>
            <person name="Dowd S."/>
        </authorList>
    </citation>
    <scope>NUCLEOTIDE SEQUENCE</scope>
    <source>
        <strain evidence="1">Fl3</strain>
    </source>
</reference>
<dbReference type="RefSeq" id="WP_269039768.1">
    <property type="nucleotide sequence ID" value="NZ_CP114040.1"/>
</dbReference>